<protein>
    <submittedName>
        <fullName evidence="2">Uncharacterized protein</fullName>
    </submittedName>
</protein>
<proteinExistence type="predicted"/>
<evidence type="ECO:0000313" key="2">
    <source>
        <dbReference type="EMBL" id="MET3525828.1"/>
    </source>
</evidence>
<dbReference type="RefSeq" id="WP_331929204.1">
    <property type="nucleotide sequence ID" value="NZ_JBEPLU010000001.1"/>
</dbReference>
<comment type="caution">
    <text evidence="2">The sequence shown here is derived from an EMBL/GenBank/DDBJ whole genome shotgun (WGS) entry which is preliminary data.</text>
</comment>
<accession>A0ABV2EFM4</accession>
<organism evidence="2 3">
    <name type="scientific">Phenylobacterium koreense</name>
    <dbReference type="NCBI Taxonomy" id="266125"/>
    <lineage>
        <taxon>Bacteria</taxon>
        <taxon>Pseudomonadati</taxon>
        <taxon>Pseudomonadota</taxon>
        <taxon>Alphaproteobacteria</taxon>
        <taxon>Caulobacterales</taxon>
        <taxon>Caulobacteraceae</taxon>
        <taxon>Phenylobacterium</taxon>
    </lineage>
</organism>
<name>A0ABV2EFM4_9CAUL</name>
<keyword evidence="1" id="KW-1133">Transmembrane helix</keyword>
<feature type="transmembrane region" description="Helical" evidence="1">
    <location>
        <begin position="189"/>
        <end position="207"/>
    </location>
</feature>
<evidence type="ECO:0000256" key="1">
    <source>
        <dbReference type="SAM" id="Phobius"/>
    </source>
</evidence>
<evidence type="ECO:0000313" key="3">
    <source>
        <dbReference type="Proteomes" id="UP001549110"/>
    </source>
</evidence>
<keyword evidence="3" id="KW-1185">Reference proteome</keyword>
<keyword evidence="1" id="KW-0472">Membrane</keyword>
<dbReference type="Proteomes" id="UP001549110">
    <property type="component" value="Unassembled WGS sequence"/>
</dbReference>
<sequence>MSFYVDWISVAGADKDDILGKLGIEDTGKVVDWPPDSGYMWAVTPDGRIVVVADLYSSLVPAKLAMLSEGASLIGARAEGNYCTTSVWGFEDGSERWSVHCTGDDEVDLRDELVVEGSPPAALKPFFDESLKARDEDSNVSCFEQASQFAALMSGWGPETERGSELTFFAATGRKPSNGVKTAKPVNKLWFAAFVGVVAALILFQILRH</sequence>
<dbReference type="EMBL" id="JBEPLU010000001">
    <property type="protein sequence ID" value="MET3525828.1"/>
    <property type="molecule type" value="Genomic_DNA"/>
</dbReference>
<gene>
    <name evidence="2" type="ORF">ABID41_000923</name>
</gene>
<keyword evidence="1" id="KW-0812">Transmembrane</keyword>
<reference evidence="2 3" key="1">
    <citation type="submission" date="2024-06" db="EMBL/GenBank/DDBJ databases">
        <title>Genomic Encyclopedia of Type Strains, Phase IV (KMG-IV): sequencing the most valuable type-strain genomes for metagenomic binning, comparative biology and taxonomic classification.</title>
        <authorList>
            <person name="Goeker M."/>
        </authorList>
    </citation>
    <scope>NUCLEOTIDE SEQUENCE [LARGE SCALE GENOMIC DNA]</scope>
    <source>
        <strain evidence="2 3">DSM 17809</strain>
    </source>
</reference>